<proteinExistence type="predicted"/>
<dbReference type="InterPro" id="IPR000073">
    <property type="entry name" value="AB_hydrolase_1"/>
</dbReference>
<protein>
    <submittedName>
        <fullName evidence="2">Unannotated protein</fullName>
    </submittedName>
</protein>
<dbReference type="PROSITE" id="PS51257">
    <property type="entry name" value="PROKAR_LIPOPROTEIN"/>
    <property type="match status" value="1"/>
</dbReference>
<dbReference type="SUPFAM" id="SSF53474">
    <property type="entry name" value="alpha/beta-Hydrolases"/>
    <property type="match status" value="1"/>
</dbReference>
<dbReference type="EMBL" id="CAFAAM010000160">
    <property type="protein sequence ID" value="CAB4810980.1"/>
    <property type="molecule type" value="Genomic_DNA"/>
</dbReference>
<dbReference type="PANTHER" id="PTHR43433">
    <property type="entry name" value="HYDROLASE, ALPHA/BETA FOLD FAMILY PROTEIN"/>
    <property type="match status" value="1"/>
</dbReference>
<gene>
    <name evidence="2" type="ORF">UFOPK3010_01150</name>
</gene>
<dbReference type="AlphaFoldDB" id="A0A6J6YNB6"/>
<organism evidence="2">
    <name type="scientific">freshwater metagenome</name>
    <dbReference type="NCBI Taxonomy" id="449393"/>
    <lineage>
        <taxon>unclassified sequences</taxon>
        <taxon>metagenomes</taxon>
        <taxon>ecological metagenomes</taxon>
    </lineage>
</organism>
<dbReference type="GO" id="GO:0004806">
    <property type="term" value="F:triacylglycerol lipase activity"/>
    <property type="evidence" value="ECO:0007669"/>
    <property type="project" value="TreeGrafter"/>
</dbReference>
<evidence type="ECO:0000259" key="1">
    <source>
        <dbReference type="Pfam" id="PF00561"/>
    </source>
</evidence>
<name>A0A6J6YNB6_9ZZZZ</name>
<dbReference type="GO" id="GO:0046503">
    <property type="term" value="P:glycerolipid catabolic process"/>
    <property type="evidence" value="ECO:0007669"/>
    <property type="project" value="TreeGrafter"/>
</dbReference>
<accession>A0A6J6YNB6</accession>
<feature type="domain" description="AB hydrolase-1" evidence="1">
    <location>
        <begin position="21"/>
        <end position="269"/>
    </location>
</feature>
<dbReference type="Gene3D" id="3.40.50.1820">
    <property type="entry name" value="alpha/beta hydrolase"/>
    <property type="match status" value="1"/>
</dbReference>
<evidence type="ECO:0000313" key="2">
    <source>
        <dbReference type="EMBL" id="CAB4810980.1"/>
    </source>
</evidence>
<dbReference type="PANTHER" id="PTHR43433:SF5">
    <property type="entry name" value="AB HYDROLASE-1 DOMAIN-CONTAINING PROTEIN"/>
    <property type="match status" value="1"/>
</dbReference>
<dbReference type="InterPro" id="IPR029058">
    <property type="entry name" value="AB_hydrolase_fold"/>
</dbReference>
<dbReference type="InterPro" id="IPR050471">
    <property type="entry name" value="AB_hydrolase"/>
</dbReference>
<sequence>MRAPANGIELEYETLGDPADPPLLLVAGFGCQLNWWNPDFLQGFVDRGFYVIIFDNRDVGLSTKIATEIDLEAAIVGYLQGESIEAPYQLPDMAADAWGLCDALGLDRVNLIGASMGGMIVQQMAIDFPDRVASLTSIMSTTGDPDVGQPTDECVAALLEPAESDRDANLAAGLRIGQLYAGPVYFDDDWILERNARQFDRCFHPEGATAQLIGIVTSPPRSEALRGIDVPALVIHGDIDPLVTLSGGERTAECLRGSEFLVLENMGHDVPRHYWATIIEHVTALAARANA</sequence>
<reference evidence="2" key="1">
    <citation type="submission" date="2020-05" db="EMBL/GenBank/DDBJ databases">
        <authorList>
            <person name="Chiriac C."/>
            <person name="Salcher M."/>
            <person name="Ghai R."/>
            <person name="Kavagutti S V."/>
        </authorList>
    </citation>
    <scope>NUCLEOTIDE SEQUENCE</scope>
</reference>
<dbReference type="Pfam" id="PF00561">
    <property type="entry name" value="Abhydrolase_1"/>
    <property type="match status" value="1"/>
</dbReference>